<name>A0ABY7HDS5_9BACT</name>
<evidence type="ECO:0000313" key="1">
    <source>
        <dbReference type="EMBL" id="WAS97423.1"/>
    </source>
</evidence>
<dbReference type="Proteomes" id="UP001164459">
    <property type="component" value="Chromosome"/>
</dbReference>
<reference evidence="1" key="1">
    <citation type="submission" date="2022-11" db="EMBL/GenBank/DDBJ databases">
        <title>Minimal conservation of predation-associated metabolite biosynthetic gene clusters underscores biosynthetic potential of Myxococcota including descriptions for ten novel species: Archangium lansinium sp. nov., Myxococcus landrumus sp. nov., Nannocystis bai.</title>
        <authorList>
            <person name="Ahearne A."/>
            <person name="Stevens C."/>
            <person name="Dowd S."/>
        </authorList>
    </citation>
    <scope>NUCLEOTIDE SEQUENCE</scope>
    <source>
        <strain evidence="1">Fl3</strain>
    </source>
</reference>
<sequence>MTAIHRRGASGMMAGREALGAMNRRGEVAGAVAGTAADLSRLPDEHPRSFCTVEPRAAHVRSRRRSPMAMHSYLVTNGVPIRRSVGEHQVIFIEWSDTVELDGMKRVMISSDVSGSGGVIVDNDIIVNGRRIPKGFDSTFADPMKRLGQPVEAAYAPIPAVDITGDMRHDRRVYVQLVDFGYTYGSSRLYVVVLTD</sequence>
<evidence type="ECO:0000313" key="2">
    <source>
        <dbReference type="Proteomes" id="UP001164459"/>
    </source>
</evidence>
<dbReference type="RefSeq" id="WP_269039792.1">
    <property type="nucleotide sequence ID" value="NZ_CP114040.1"/>
</dbReference>
<keyword evidence="2" id="KW-1185">Reference proteome</keyword>
<protein>
    <submittedName>
        <fullName evidence="1">Uncharacterized protein</fullName>
    </submittedName>
</protein>
<organism evidence="1 2">
    <name type="scientific">Nannocystis punicea</name>
    <dbReference type="NCBI Taxonomy" id="2995304"/>
    <lineage>
        <taxon>Bacteria</taxon>
        <taxon>Pseudomonadati</taxon>
        <taxon>Myxococcota</taxon>
        <taxon>Polyangia</taxon>
        <taxon>Nannocystales</taxon>
        <taxon>Nannocystaceae</taxon>
        <taxon>Nannocystis</taxon>
    </lineage>
</organism>
<proteinExistence type="predicted"/>
<gene>
    <name evidence="1" type="ORF">O0S08_14845</name>
</gene>
<accession>A0ABY7HDS5</accession>
<dbReference type="EMBL" id="CP114040">
    <property type="protein sequence ID" value="WAS97423.1"/>
    <property type="molecule type" value="Genomic_DNA"/>
</dbReference>